<evidence type="ECO:0000259" key="3">
    <source>
        <dbReference type="SMART" id="SM00822"/>
    </source>
</evidence>
<organism evidence="4 5">
    <name type="scientific">Conexibacter arvalis</name>
    <dbReference type="NCBI Taxonomy" id="912552"/>
    <lineage>
        <taxon>Bacteria</taxon>
        <taxon>Bacillati</taxon>
        <taxon>Actinomycetota</taxon>
        <taxon>Thermoleophilia</taxon>
        <taxon>Solirubrobacterales</taxon>
        <taxon>Conexibacteraceae</taxon>
        <taxon>Conexibacter</taxon>
    </lineage>
</organism>
<dbReference type="InterPro" id="IPR057326">
    <property type="entry name" value="KR_dom"/>
</dbReference>
<dbReference type="Pfam" id="PF13561">
    <property type="entry name" value="adh_short_C2"/>
    <property type="match status" value="1"/>
</dbReference>
<reference evidence="4 5" key="1">
    <citation type="submission" date="2020-08" db="EMBL/GenBank/DDBJ databases">
        <title>Genomic Encyclopedia of Archaeal and Bacterial Type Strains, Phase II (KMG-II): from individual species to whole genera.</title>
        <authorList>
            <person name="Goeker M."/>
        </authorList>
    </citation>
    <scope>NUCLEOTIDE SEQUENCE [LARGE SCALE GENOMIC DNA]</scope>
    <source>
        <strain evidence="4 5">DSM 23288</strain>
    </source>
</reference>
<protein>
    <submittedName>
        <fullName evidence="4">Meso-butanediol dehydrogenase/(S,S)-butanediol dehydrogenase/diacetyl reductase</fullName>
        <ecNumber evidence="4">1.1.1.-</ecNumber>
        <ecNumber evidence="4">1.1.1.304</ecNumber>
        <ecNumber evidence="4">1.1.1.76</ecNumber>
    </submittedName>
</protein>
<dbReference type="GO" id="GO:0052588">
    <property type="term" value="F:diacetyl reductase ((S)-acetoin forming) (NAD+) activity"/>
    <property type="evidence" value="ECO:0007669"/>
    <property type="project" value="UniProtKB-EC"/>
</dbReference>
<dbReference type="GO" id="GO:0030497">
    <property type="term" value="P:fatty acid elongation"/>
    <property type="evidence" value="ECO:0007669"/>
    <property type="project" value="TreeGrafter"/>
</dbReference>
<accession>A0A840IB38</accession>
<sequence length="262" mass="27837">MESRRFEGKIVLVTGGARGIGRGIARRFAAEGGSVAVADRLESVEETAAELAELGGETLGVAVDVTDKAQVEALYARVEERFGRLDVSVQNAGILRISPLERLSEDEWDATLDVNVKGMFLCCQQAAALMRRQGGGGRIVNSASAQARDGFVYTPHYAASKFGVMGMTQSLAKELATDGITVNAFCPGIIGSDMWEYADRAWGDLLGDYARGELMAEWVDGIPMRRAGTPEDVAGLVAFLASDDASYITGQTVNVCGGLVMS</sequence>
<dbReference type="FunFam" id="3.40.50.720:FF:000084">
    <property type="entry name" value="Short-chain dehydrogenase reductase"/>
    <property type="match status" value="1"/>
</dbReference>
<dbReference type="EC" id="1.1.1.-" evidence="4"/>
<dbReference type="EC" id="1.1.1.76" evidence="4"/>
<keyword evidence="5" id="KW-1185">Reference proteome</keyword>
<name>A0A840IB38_9ACTN</name>
<dbReference type="Gene3D" id="3.40.50.720">
    <property type="entry name" value="NAD(P)-binding Rossmann-like Domain"/>
    <property type="match status" value="1"/>
</dbReference>
<dbReference type="Proteomes" id="UP000585272">
    <property type="component" value="Unassembled WGS sequence"/>
</dbReference>
<evidence type="ECO:0000313" key="4">
    <source>
        <dbReference type="EMBL" id="MBB4662109.1"/>
    </source>
</evidence>
<dbReference type="EC" id="1.1.1.304" evidence="4"/>
<dbReference type="SUPFAM" id="SSF51735">
    <property type="entry name" value="NAD(P)-binding Rossmann-fold domains"/>
    <property type="match status" value="1"/>
</dbReference>
<evidence type="ECO:0000256" key="1">
    <source>
        <dbReference type="ARBA" id="ARBA00006484"/>
    </source>
</evidence>
<evidence type="ECO:0000256" key="2">
    <source>
        <dbReference type="ARBA" id="ARBA00023002"/>
    </source>
</evidence>
<proteinExistence type="inferred from homology"/>
<dbReference type="EMBL" id="JACHNU010000001">
    <property type="protein sequence ID" value="MBB4662109.1"/>
    <property type="molecule type" value="Genomic_DNA"/>
</dbReference>
<dbReference type="AlphaFoldDB" id="A0A840IB38"/>
<dbReference type="GO" id="GO:0047512">
    <property type="term" value="F:(S,S)-butanediol dehydrogenase activity"/>
    <property type="evidence" value="ECO:0007669"/>
    <property type="project" value="UniProtKB-EC"/>
</dbReference>
<dbReference type="PANTHER" id="PTHR42760:SF40">
    <property type="entry name" value="3-OXOACYL-[ACYL-CARRIER-PROTEIN] REDUCTASE, CHLOROPLASTIC"/>
    <property type="match status" value="1"/>
</dbReference>
<feature type="domain" description="Ketoreductase" evidence="3">
    <location>
        <begin position="9"/>
        <end position="188"/>
    </location>
</feature>
<dbReference type="InterPro" id="IPR002347">
    <property type="entry name" value="SDR_fam"/>
</dbReference>
<dbReference type="PRINTS" id="PR00081">
    <property type="entry name" value="GDHRDH"/>
</dbReference>
<dbReference type="InterPro" id="IPR036291">
    <property type="entry name" value="NAD(P)-bd_dom_sf"/>
</dbReference>
<dbReference type="NCBIfam" id="NF005559">
    <property type="entry name" value="PRK07231.1"/>
    <property type="match status" value="1"/>
</dbReference>
<dbReference type="PROSITE" id="PS00061">
    <property type="entry name" value="ADH_SHORT"/>
    <property type="match status" value="1"/>
</dbReference>
<evidence type="ECO:0000313" key="5">
    <source>
        <dbReference type="Proteomes" id="UP000585272"/>
    </source>
</evidence>
<comment type="similarity">
    <text evidence="1">Belongs to the short-chain dehydrogenases/reductases (SDR) family.</text>
</comment>
<dbReference type="PRINTS" id="PR00080">
    <property type="entry name" value="SDRFAMILY"/>
</dbReference>
<dbReference type="InterPro" id="IPR020904">
    <property type="entry name" value="Sc_DH/Rdtase_CS"/>
</dbReference>
<comment type="caution">
    <text evidence="4">The sequence shown here is derived from an EMBL/GenBank/DDBJ whole genome shotgun (WGS) entry which is preliminary data.</text>
</comment>
<dbReference type="SMART" id="SM00822">
    <property type="entry name" value="PKS_KR"/>
    <property type="match status" value="1"/>
</dbReference>
<gene>
    <name evidence="4" type="ORF">BDZ31_001682</name>
</gene>
<dbReference type="RefSeq" id="WP_183340838.1">
    <property type="nucleotide sequence ID" value="NZ_JACHNU010000001.1"/>
</dbReference>
<dbReference type="PANTHER" id="PTHR42760">
    <property type="entry name" value="SHORT-CHAIN DEHYDROGENASES/REDUCTASES FAMILY MEMBER"/>
    <property type="match status" value="1"/>
</dbReference>
<keyword evidence="2 4" id="KW-0560">Oxidoreductase</keyword>